<dbReference type="EMBL" id="AEPE02000006">
    <property type="protein sequence ID" value="EFZ35880.1"/>
    <property type="molecule type" value="Genomic_DNA"/>
</dbReference>
<dbReference type="eggNOG" id="COG2982">
    <property type="taxonomic scope" value="Bacteria"/>
</dbReference>
<feature type="domain" description="Translocation and assembly module TamB C-terminal" evidence="6">
    <location>
        <begin position="1027"/>
        <end position="1471"/>
    </location>
</feature>
<evidence type="ECO:0000256" key="2">
    <source>
        <dbReference type="ARBA" id="ARBA00022692"/>
    </source>
</evidence>
<keyword evidence="4 5" id="KW-0472">Membrane</keyword>
<evidence type="ECO:0000256" key="4">
    <source>
        <dbReference type="ARBA" id="ARBA00023136"/>
    </source>
</evidence>
<reference evidence="7" key="1">
    <citation type="submission" date="2011-01" db="EMBL/GenBank/DDBJ databases">
        <authorList>
            <person name="Muzny D."/>
            <person name="Qin X."/>
            <person name="Buhay C."/>
            <person name="Dugan-Rocha S."/>
            <person name="Ding Y."/>
            <person name="Chen G."/>
            <person name="Hawes A."/>
            <person name="Holder M."/>
            <person name="Jhangiani S."/>
            <person name="Johnson A."/>
            <person name="Khan Z."/>
            <person name="Li Z."/>
            <person name="Liu W."/>
            <person name="Liu X."/>
            <person name="Perez L."/>
            <person name="Shen H."/>
            <person name="Wang Q."/>
            <person name="Watt J."/>
            <person name="Xi L."/>
            <person name="Xin Y."/>
            <person name="Zhou J."/>
            <person name="Deng J."/>
            <person name="Jiang H."/>
            <person name="Liu Y."/>
            <person name="Qu J."/>
            <person name="Song X.-Z."/>
            <person name="Zhang L."/>
            <person name="Villasana D."/>
            <person name="Johnson A."/>
            <person name="Liu J."/>
            <person name="Liyanage D."/>
            <person name="Lorensuhewa L."/>
            <person name="Robinson T."/>
            <person name="Song A."/>
            <person name="Song B.-B."/>
            <person name="Dinh H."/>
            <person name="Thornton R."/>
            <person name="Coyle M."/>
            <person name="Francisco L."/>
            <person name="Jackson L."/>
            <person name="Javaid M."/>
            <person name="Korchina V."/>
            <person name="Kovar C."/>
            <person name="Mata R."/>
            <person name="Mathew T."/>
            <person name="Ngo R."/>
            <person name="Nguyen L."/>
            <person name="Nguyen N."/>
            <person name="Okwuonu G."/>
            <person name="Ongeri F."/>
            <person name="Pham C."/>
            <person name="Simmons D."/>
            <person name="Wilczek-Boney K."/>
            <person name="Hale W."/>
            <person name="Jakkamsetti A."/>
            <person name="Pham P."/>
            <person name="Ruth R."/>
            <person name="San Lucas F."/>
            <person name="Warren J."/>
            <person name="Zhang J."/>
            <person name="Zhao Z."/>
            <person name="Zhou C."/>
            <person name="Zhu D."/>
            <person name="Lee S."/>
            <person name="Bess C."/>
            <person name="Blankenburg K."/>
            <person name="Forbes L."/>
            <person name="Fu Q."/>
            <person name="Gubbala S."/>
            <person name="Hirani K."/>
            <person name="Jayaseelan J.C."/>
            <person name="Lara F."/>
            <person name="Munidasa M."/>
            <person name="Palculict T."/>
            <person name="Patil S."/>
            <person name="Pu L.-L."/>
            <person name="Saada N."/>
            <person name="Tang L."/>
            <person name="Weissenberger G."/>
            <person name="Zhu Y."/>
            <person name="Hemphill L."/>
            <person name="Shang Y."/>
            <person name="Youmans B."/>
            <person name="Ayvaz T."/>
            <person name="Ross M."/>
            <person name="Santibanez J."/>
            <person name="Aqrawi P."/>
            <person name="Gross S."/>
            <person name="Joshi V."/>
            <person name="Fowler G."/>
            <person name="Nazareth L."/>
            <person name="Reid J."/>
            <person name="Worley K."/>
            <person name="Petrosino J."/>
            <person name="Highlander S."/>
            <person name="Gibbs R."/>
        </authorList>
    </citation>
    <scope>NUCLEOTIDE SEQUENCE [LARGE SCALE GENOMIC DNA]</scope>
    <source>
        <strain evidence="7">ATCC 33269</strain>
    </source>
</reference>
<comment type="subcellular location">
    <subcellularLocation>
        <location evidence="1">Membrane</location>
        <topology evidence="1">Single-pass membrane protein</topology>
    </subcellularLocation>
</comment>
<evidence type="ECO:0000256" key="3">
    <source>
        <dbReference type="ARBA" id="ARBA00022989"/>
    </source>
</evidence>
<evidence type="ECO:0000313" key="8">
    <source>
        <dbReference type="Proteomes" id="UP000005580"/>
    </source>
</evidence>
<organism evidence="7 8">
    <name type="scientific">Hoylesella oralis ATCC 33269</name>
    <dbReference type="NCBI Taxonomy" id="873533"/>
    <lineage>
        <taxon>Bacteria</taxon>
        <taxon>Pseudomonadati</taxon>
        <taxon>Bacteroidota</taxon>
        <taxon>Bacteroidia</taxon>
        <taxon>Bacteroidales</taxon>
        <taxon>Prevotellaceae</taxon>
        <taxon>Hoylesella</taxon>
    </lineage>
</organism>
<dbReference type="HOGENOM" id="CLU_002997_1_1_10"/>
<evidence type="ECO:0000313" key="7">
    <source>
        <dbReference type="EMBL" id="EFZ35880.1"/>
    </source>
</evidence>
<dbReference type="GO" id="GO:0005886">
    <property type="term" value="C:plasma membrane"/>
    <property type="evidence" value="ECO:0007669"/>
    <property type="project" value="InterPro"/>
</dbReference>
<comment type="caution">
    <text evidence="7">The sequence shown here is derived from an EMBL/GenBank/DDBJ whole genome shotgun (WGS) entry which is preliminary data.</text>
</comment>
<accession>E7RT74</accession>
<dbReference type="Pfam" id="PF04357">
    <property type="entry name" value="TamB"/>
    <property type="match status" value="1"/>
</dbReference>
<proteinExistence type="predicted"/>
<evidence type="ECO:0000259" key="6">
    <source>
        <dbReference type="Pfam" id="PF04357"/>
    </source>
</evidence>
<evidence type="ECO:0000256" key="5">
    <source>
        <dbReference type="SAM" id="Phobius"/>
    </source>
</evidence>
<dbReference type="InterPro" id="IPR007452">
    <property type="entry name" value="TamB_C"/>
</dbReference>
<dbReference type="RefSeq" id="WP_004370137.1">
    <property type="nucleotide sequence ID" value="NZ_GL833119.1"/>
</dbReference>
<keyword evidence="8" id="KW-1185">Reference proteome</keyword>
<dbReference type="STRING" id="28134.SAMN05444288_1217"/>
<sequence>MYFCDKNRNVFVRLKKLKSILNATLWAAVGLYTLLTILLHIPAVQTFVGSQAGSLLSQKLGTKVTVGRIDLGLFNRIIVDDVSILDQQNKLLLQASRVSVKLNFFLLGQGKISISSAQLFGMRANLYKQTAEAEPNFQFVLDSLSSKSTTASAPLDVQIGSLIIRHGFLAYNRLDIAPRRARFSLNHINAKDISAHIILNALKADTVNLNVKKLSLKDGCGLDIKSLSFKFAGNNKKAVVRDFHAALPHSQLTLGETTATYSMKNQKLQMPTLQFCGTLEPSKIFFPDVACLLPDAETLNTPIYIAASFSGTSTSLRIRSLNLRAADGSAKLTADGSVSNWNASPKWFVNIRMLSVSAYTINKLADANKRIEPLTRLGNIVFIGNAGGYGKDIATKGIIHTNAGNANIAFGKHENHFSGRLETQGINLQKILNDDKFGTLATHIDVSGTLPHPNQKETKISAQGVVSQFTYNGYDYCNINIDANSTLQNKLHPTSFNGRFSMDDPNGKIELKGNISKTSQSSFSLSVRHLDLNALKLSNNYKNKTFDFDVDANLRGNNINNMLGSLKISNFNMTAPETAYHLNSLAIASGMKEKEHFISIDSDFGKAYLQGKFNLSALVQNLENTIISKLPGIQHLSPIKYAKAPDVKFKLSVEIYNSEWAEKLLGIPIGLNQPLTLEWAMDSKRQHTDITFSAPDFVYNSKRYTKGFFHITTPNDTLKTAAQIRTLDKKGGGTDWNVESAAANDNLITSLIFDNRGRQHLKGRLNTETKFFKNSHGAAAAHVVVHPSEMLVGDTTWHVQPSDIIYSKHRLTVDHFAVSHNNQHIIIDGTASKSVSDSVTVDLKDVDVNYVLNFVNFHSVEFNGLATGEAYLYTPFSEPSAKAHLIVNDFKFQNGRMGTLYANVDWTLKENQININAQAVDAPDKTTIIKGYVSPAKNHIDLDIDAHHTRFEFVQDFCKSFMRDVDATGDGRIRVSGDLSNINLTGEVAATGSLGIKSLNTQYTMRGTTIRFEPDDIIFRNDTVYDRDGNIGILNGHVYHRHLTDISCDLNIAGQNLLAYDTHYFGDDTFYGTAFVTGNCHIKAKSGELIIDVNATPQKGSQLVYNVASPNTINKQGFIHWFAKTDSVTDITMNPQQNALTDKNTDDTPDIPSDLHINFHIDCNQNTTFKLLMDSQTGDYIALNGDGILQATYYNKGAFNIFGNYVVDHGIYKLTIQNVIKKDFQFEKGGTIAFGGNPYDAALNLKTEYTVNGVSLSDLKIGRSFTNNTIRVNCLMNISGTPEQPKIDFSLDMPTVNNDVKQMVYNLINSEEEMNQQVLYLLAIGRFYSQGQNNSFAENNSQQSQTSLAMQSILSGTVSQQINNVLSSVINNTNWNFGANISTGTEGWNNAEYEGMLNGRLLNNRLLINGQFGYRDNANATTGFIGDFDVRYLLFPSGNVAIKVYNQTNDRYFTRNSMNTQGIGIILKKDFNGLRDLFGKSRKKKAAKNK</sequence>
<evidence type="ECO:0000256" key="1">
    <source>
        <dbReference type="ARBA" id="ARBA00004167"/>
    </source>
</evidence>
<protein>
    <submittedName>
        <fullName evidence="7">Intein C-terminal splicing region</fullName>
    </submittedName>
</protein>
<dbReference type="Proteomes" id="UP000005580">
    <property type="component" value="Unassembled WGS sequence"/>
</dbReference>
<dbReference type="GO" id="GO:0009306">
    <property type="term" value="P:protein secretion"/>
    <property type="evidence" value="ECO:0007669"/>
    <property type="project" value="InterPro"/>
</dbReference>
<feature type="transmembrane region" description="Helical" evidence="5">
    <location>
        <begin position="20"/>
        <end position="41"/>
    </location>
</feature>
<gene>
    <name evidence="7" type="ORF">HMPREF0663_11947</name>
</gene>
<keyword evidence="2 5" id="KW-0812">Transmembrane</keyword>
<name>E7RT74_9BACT</name>
<keyword evidence="3 5" id="KW-1133">Transmembrane helix</keyword>